<evidence type="ECO:0000256" key="1">
    <source>
        <dbReference type="ARBA" id="ARBA00010218"/>
    </source>
</evidence>
<evidence type="ECO:0000259" key="3">
    <source>
        <dbReference type="Pfam" id="PF08574"/>
    </source>
</evidence>
<keyword evidence="5" id="KW-1185">Reference proteome</keyword>
<dbReference type="OrthoDB" id="6255506at2759"/>
<evidence type="ECO:0000313" key="4">
    <source>
        <dbReference type="EMBL" id="RMZ67008.1"/>
    </source>
</evidence>
<feature type="compositionally biased region" description="Acidic residues" evidence="2">
    <location>
        <begin position="258"/>
        <end position="268"/>
    </location>
</feature>
<feature type="compositionally biased region" description="Acidic residues" evidence="2">
    <location>
        <begin position="319"/>
        <end position="329"/>
    </location>
</feature>
<evidence type="ECO:0000313" key="5">
    <source>
        <dbReference type="Proteomes" id="UP000265663"/>
    </source>
</evidence>
<dbReference type="PANTHER" id="PTHR28063:SF1">
    <property type="entry name" value="RNA POLYMERASE II NUCLEAR LOCALIZATION PROTEIN IWR1"/>
    <property type="match status" value="1"/>
</dbReference>
<dbReference type="PANTHER" id="PTHR28063">
    <property type="entry name" value="RNA POLYMERASE II NUCLEAR LOCALIZATION PROTEIN IWR1"/>
    <property type="match status" value="1"/>
</dbReference>
<proteinExistence type="inferred from homology"/>
<accession>A0A3M7LXP6</accession>
<feature type="compositionally biased region" description="Acidic residues" evidence="2">
    <location>
        <begin position="301"/>
        <end position="311"/>
    </location>
</feature>
<comment type="similarity">
    <text evidence="1">Belongs to the IWR1/SLC7A6OS family.</text>
</comment>
<dbReference type="GO" id="GO:0005737">
    <property type="term" value="C:cytoplasm"/>
    <property type="evidence" value="ECO:0007669"/>
    <property type="project" value="TreeGrafter"/>
</dbReference>
<feature type="region of interest" description="Disordered" evidence="2">
    <location>
        <begin position="38"/>
        <end position="207"/>
    </location>
</feature>
<dbReference type="InterPro" id="IPR040150">
    <property type="entry name" value="Iwr1"/>
</dbReference>
<sequence>MSSFHLPPQTISVKRKRTEAPIDTLRIDDTKQTVTKRTKYTYKRLPQSGDDDIHHSLVPPTPTGERRFRLDPVSRIGAKRHFIEEQPAAAERNDKRHQDGSVQEPAVVAEHTPSRPRKRPGAGSALHHSSKASIQWKQPPGTTLPSETDVRHLEALSQEVEKIDNRKLGLASPSPSKYKPKPPAKRFADRHPPKVTPDAPPTDADAMDIDNDEYVYDHYVREPVLPNAPAPTGPIGLLVIGEEDTDWWDADSASDREFDTDDEDENAEDYYANDYPEDELSDDDEFGREVYKAKHRHGGSDDEQWDAEESEGVGSGAELGEEDEDDEDDVHFKMTVPRVGVKKVVGAGYWGVKGEGE</sequence>
<feature type="domain" description="Transcription factor Iwr1" evidence="3">
    <location>
        <begin position="212"/>
        <end position="279"/>
    </location>
</feature>
<evidence type="ECO:0000256" key="2">
    <source>
        <dbReference type="SAM" id="MobiDB-lite"/>
    </source>
</evidence>
<feature type="compositionally biased region" description="Polar residues" evidence="2">
    <location>
        <begin position="131"/>
        <end position="146"/>
    </location>
</feature>
<feature type="compositionally biased region" description="Acidic residues" evidence="2">
    <location>
        <begin position="275"/>
        <end position="286"/>
    </location>
</feature>
<feature type="region of interest" description="Disordered" evidence="2">
    <location>
        <begin position="248"/>
        <end position="333"/>
    </location>
</feature>
<gene>
    <name evidence="4" type="ORF">GMOD_00002407</name>
</gene>
<dbReference type="Proteomes" id="UP000265663">
    <property type="component" value="Unassembled WGS sequence"/>
</dbReference>
<protein>
    <submittedName>
        <fullName evidence="4">Transcription factor Iwr1</fullName>
    </submittedName>
</protein>
<reference evidence="4 5" key="1">
    <citation type="journal article" date="2014" name="PLoS ONE">
        <title>De novo Genome Assembly of the Fungal Plant Pathogen Pyrenophora semeniperda.</title>
        <authorList>
            <person name="Soliai M.M."/>
            <person name="Meyer S.E."/>
            <person name="Udall J.A."/>
            <person name="Elzinga D.E."/>
            <person name="Hermansen R.A."/>
            <person name="Bodily P.M."/>
            <person name="Hart A.A."/>
            <person name="Coleman C.E."/>
        </authorList>
    </citation>
    <scope>NUCLEOTIDE SEQUENCE [LARGE SCALE GENOMIC DNA]</scope>
    <source>
        <strain evidence="4 5">CCB06</strain>
        <tissue evidence="4">Mycelium</tissue>
    </source>
</reference>
<feature type="compositionally biased region" description="Basic and acidic residues" evidence="2">
    <location>
        <begin position="148"/>
        <end position="167"/>
    </location>
</feature>
<dbReference type="InterPro" id="IPR013883">
    <property type="entry name" value="TF_Iwr1_dom"/>
</dbReference>
<organism evidence="4 5">
    <name type="scientific">Pyrenophora seminiperda CCB06</name>
    <dbReference type="NCBI Taxonomy" id="1302712"/>
    <lineage>
        <taxon>Eukaryota</taxon>
        <taxon>Fungi</taxon>
        <taxon>Dikarya</taxon>
        <taxon>Ascomycota</taxon>
        <taxon>Pezizomycotina</taxon>
        <taxon>Dothideomycetes</taxon>
        <taxon>Pleosporomycetidae</taxon>
        <taxon>Pleosporales</taxon>
        <taxon>Pleosporineae</taxon>
        <taxon>Pleosporaceae</taxon>
        <taxon>Pyrenophora</taxon>
    </lineage>
</organism>
<dbReference type="Pfam" id="PF08574">
    <property type="entry name" value="Iwr1"/>
    <property type="match status" value="1"/>
</dbReference>
<name>A0A3M7LXP6_9PLEO</name>
<dbReference type="EMBL" id="KE747809">
    <property type="protein sequence ID" value="RMZ67008.1"/>
    <property type="molecule type" value="Genomic_DNA"/>
</dbReference>
<dbReference type="AlphaFoldDB" id="A0A3M7LXP6"/>
<dbReference type="GO" id="GO:0006606">
    <property type="term" value="P:protein import into nucleus"/>
    <property type="evidence" value="ECO:0007669"/>
    <property type="project" value="InterPro"/>
</dbReference>